<dbReference type="InterPro" id="IPR025944">
    <property type="entry name" value="Sigma_54_int_dom_CS"/>
</dbReference>
<dbReference type="GO" id="GO:0005524">
    <property type="term" value="F:ATP binding"/>
    <property type="evidence" value="ECO:0007669"/>
    <property type="project" value="UniProtKB-KW"/>
</dbReference>
<dbReference type="SMART" id="SM00382">
    <property type="entry name" value="AAA"/>
    <property type="match status" value="1"/>
</dbReference>
<dbReference type="InterPro" id="IPR025943">
    <property type="entry name" value="Sigma_54_int_dom_ATP-bd_2"/>
</dbReference>
<evidence type="ECO:0000256" key="1">
    <source>
        <dbReference type="ARBA" id="ARBA00022741"/>
    </source>
</evidence>
<sequence length="324" mass="35797">MELESEIESLRDSECNVLILGETGTGKSVLGRRIHALSARARGPFVDVNCAGLAIDFVESELFGHERGSFTGAYAAKSGLLEASHGGTLFLDEIGDMDIRVQSKVLKVLEEKRFRRMGDLRERQVDIRLVAATNADMLEAIERKTFRQDLYYRISTVTLTVPPLRERREDILPIATDMLVRLTGGDGVEISPSALAKLENHGWPGNLRELGNVLERALLRRRGHTLRPEELHFDPVRGAGRPAHVAAFPSEPPSGVRTPPTKLLAGEAGAASRDEIEREHILLALDATRGRVQDAARRLGISRSTLYAKLKLYDIANVRRPTTA</sequence>
<dbReference type="PANTHER" id="PTHR32071">
    <property type="entry name" value="TRANSCRIPTIONAL REGULATORY PROTEIN"/>
    <property type="match status" value="1"/>
</dbReference>
<dbReference type="Gene3D" id="1.10.8.60">
    <property type="match status" value="1"/>
</dbReference>
<dbReference type="Proteomes" id="UP000064967">
    <property type="component" value="Chromosome"/>
</dbReference>
<dbReference type="PROSITE" id="PS50045">
    <property type="entry name" value="SIGMA54_INTERACT_4"/>
    <property type="match status" value="1"/>
</dbReference>
<dbReference type="InterPro" id="IPR027417">
    <property type="entry name" value="P-loop_NTPase"/>
</dbReference>
<feature type="domain" description="Sigma-54 factor interaction" evidence="6">
    <location>
        <begin position="1"/>
        <end position="219"/>
    </location>
</feature>
<dbReference type="Gene3D" id="1.10.10.60">
    <property type="entry name" value="Homeodomain-like"/>
    <property type="match status" value="1"/>
</dbReference>
<dbReference type="FunFam" id="3.40.50.300:FF:000006">
    <property type="entry name" value="DNA-binding transcriptional regulator NtrC"/>
    <property type="match status" value="1"/>
</dbReference>
<dbReference type="SUPFAM" id="SSF46689">
    <property type="entry name" value="Homeodomain-like"/>
    <property type="match status" value="1"/>
</dbReference>
<dbReference type="InterPro" id="IPR002078">
    <property type="entry name" value="Sigma_54_int"/>
</dbReference>
<evidence type="ECO:0000313" key="8">
    <source>
        <dbReference type="Proteomes" id="UP000064967"/>
    </source>
</evidence>
<organism evidence="7 8">
    <name type="scientific">Labilithrix luteola</name>
    <dbReference type="NCBI Taxonomy" id="1391654"/>
    <lineage>
        <taxon>Bacteria</taxon>
        <taxon>Pseudomonadati</taxon>
        <taxon>Myxococcota</taxon>
        <taxon>Polyangia</taxon>
        <taxon>Polyangiales</taxon>
        <taxon>Labilitrichaceae</taxon>
        <taxon>Labilithrix</taxon>
    </lineage>
</organism>
<evidence type="ECO:0000256" key="3">
    <source>
        <dbReference type="ARBA" id="ARBA00023015"/>
    </source>
</evidence>
<evidence type="ECO:0000259" key="6">
    <source>
        <dbReference type="PROSITE" id="PS50045"/>
    </source>
</evidence>
<dbReference type="InterPro" id="IPR009057">
    <property type="entry name" value="Homeodomain-like_sf"/>
</dbReference>
<proteinExistence type="predicted"/>
<dbReference type="GO" id="GO:0006355">
    <property type="term" value="P:regulation of DNA-templated transcription"/>
    <property type="evidence" value="ECO:0007669"/>
    <property type="project" value="InterPro"/>
</dbReference>
<dbReference type="Pfam" id="PF00158">
    <property type="entry name" value="Sigma54_activat"/>
    <property type="match status" value="1"/>
</dbReference>
<dbReference type="PRINTS" id="PR01590">
    <property type="entry name" value="HTHFIS"/>
</dbReference>
<evidence type="ECO:0000256" key="4">
    <source>
        <dbReference type="ARBA" id="ARBA00023125"/>
    </source>
</evidence>
<accession>A0A0K1PJC1</accession>
<keyword evidence="4" id="KW-0238">DNA-binding</keyword>
<dbReference type="AlphaFoldDB" id="A0A0K1PJC1"/>
<gene>
    <name evidence="7" type="ORF">AKJ09_00165</name>
</gene>
<dbReference type="InterPro" id="IPR058031">
    <property type="entry name" value="AAA_lid_NorR"/>
</dbReference>
<keyword evidence="8" id="KW-1185">Reference proteome</keyword>
<dbReference type="PROSITE" id="PS00676">
    <property type="entry name" value="SIGMA54_INTERACT_2"/>
    <property type="match status" value="1"/>
</dbReference>
<evidence type="ECO:0000313" key="7">
    <source>
        <dbReference type="EMBL" id="AKU93501.1"/>
    </source>
</evidence>
<dbReference type="PROSITE" id="PS00675">
    <property type="entry name" value="SIGMA54_INTERACT_1"/>
    <property type="match status" value="1"/>
</dbReference>
<protein>
    <submittedName>
        <fullName evidence="7">Response regulator of zinc sigma-54-dependent two-component system</fullName>
    </submittedName>
</protein>
<dbReference type="PANTHER" id="PTHR32071:SF113">
    <property type="entry name" value="ALGINATE BIOSYNTHESIS TRANSCRIPTIONAL REGULATORY PROTEIN ALGB"/>
    <property type="match status" value="1"/>
</dbReference>
<dbReference type="STRING" id="1391654.AKJ09_00165"/>
<keyword evidence="1" id="KW-0547">Nucleotide-binding</keyword>
<dbReference type="InterPro" id="IPR002197">
    <property type="entry name" value="HTH_Fis"/>
</dbReference>
<dbReference type="SUPFAM" id="SSF52540">
    <property type="entry name" value="P-loop containing nucleoside triphosphate hydrolases"/>
    <property type="match status" value="1"/>
</dbReference>
<dbReference type="CDD" id="cd00009">
    <property type="entry name" value="AAA"/>
    <property type="match status" value="1"/>
</dbReference>
<evidence type="ECO:0000256" key="2">
    <source>
        <dbReference type="ARBA" id="ARBA00022840"/>
    </source>
</evidence>
<name>A0A0K1PJC1_9BACT</name>
<dbReference type="EMBL" id="CP012333">
    <property type="protein sequence ID" value="AKU93501.1"/>
    <property type="molecule type" value="Genomic_DNA"/>
</dbReference>
<dbReference type="InterPro" id="IPR003593">
    <property type="entry name" value="AAA+_ATPase"/>
</dbReference>
<keyword evidence="5" id="KW-0804">Transcription</keyword>
<dbReference type="PROSITE" id="PS00688">
    <property type="entry name" value="SIGMA54_INTERACT_3"/>
    <property type="match status" value="1"/>
</dbReference>
<dbReference type="GO" id="GO:0043565">
    <property type="term" value="F:sequence-specific DNA binding"/>
    <property type="evidence" value="ECO:0007669"/>
    <property type="project" value="InterPro"/>
</dbReference>
<evidence type="ECO:0000256" key="5">
    <source>
        <dbReference type="ARBA" id="ARBA00023163"/>
    </source>
</evidence>
<reference evidence="7 8" key="1">
    <citation type="submission" date="2015-08" db="EMBL/GenBank/DDBJ databases">
        <authorList>
            <person name="Babu N.S."/>
            <person name="Beckwith C.J."/>
            <person name="Beseler K.G."/>
            <person name="Brison A."/>
            <person name="Carone J.V."/>
            <person name="Caskin T.P."/>
            <person name="Diamond M."/>
            <person name="Durham M.E."/>
            <person name="Foxe J.M."/>
            <person name="Go M."/>
            <person name="Henderson B.A."/>
            <person name="Jones I.B."/>
            <person name="McGettigan J.A."/>
            <person name="Micheletti S.J."/>
            <person name="Nasrallah M.E."/>
            <person name="Ortiz D."/>
            <person name="Piller C.R."/>
            <person name="Privatt S.R."/>
            <person name="Schneider S.L."/>
            <person name="Sharp S."/>
            <person name="Smith T.C."/>
            <person name="Stanton J.D."/>
            <person name="Ullery H.E."/>
            <person name="Wilson R.J."/>
            <person name="Serrano M.G."/>
            <person name="Buck G."/>
            <person name="Lee V."/>
            <person name="Wang Y."/>
            <person name="Carvalho R."/>
            <person name="Voegtly L."/>
            <person name="Shi R."/>
            <person name="Duckworth R."/>
            <person name="Johnson A."/>
            <person name="Loviza R."/>
            <person name="Walstead R."/>
            <person name="Shah Z."/>
            <person name="Kiflezghi M."/>
            <person name="Wade K."/>
            <person name="Ball S.L."/>
            <person name="Bradley K.W."/>
            <person name="Asai D.J."/>
            <person name="Bowman C.A."/>
            <person name="Russell D.A."/>
            <person name="Pope W.H."/>
            <person name="Jacobs-Sera D."/>
            <person name="Hendrix R.W."/>
            <person name="Hatfull G.F."/>
        </authorList>
    </citation>
    <scope>NUCLEOTIDE SEQUENCE [LARGE SCALE GENOMIC DNA]</scope>
    <source>
        <strain evidence="7 8">DSM 27648</strain>
    </source>
</reference>
<dbReference type="Pfam" id="PF25601">
    <property type="entry name" value="AAA_lid_14"/>
    <property type="match status" value="1"/>
</dbReference>
<dbReference type="Gene3D" id="3.40.50.300">
    <property type="entry name" value="P-loop containing nucleotide triphosphate hydrolases"/>
    <property type="match status" value="1"/>
</dbReference>
<keyword evidence="3" id="KW-0805">Transcription regulation</keyword>
<dbReference type="Pfam" id="PF02954">
    <property type="entry name" value="HTH_8"/>
    <property type="match status" value="1"/>
</dbReference>
<dbReference type="KEGG" id="llu:AKJ09_00165"/>
<dbReference type="InterPro" id="IPR025662">
    <property type="entry name" value="Sigma_54_int_dom_ATP-bd_1"/>
</dbReference>
<keyword evidence="2" id="KW-0067">ATP-binding</keyword>